<dbReference type="InterPro" id="IPR029063">
    <property type="entry name" value="SAM-dependent_MTases_sf"/>
</dbReference>
<dbReference type="HOGENOM" id="CLU_039793_2_0_1"/>
<dbReference type="GeneID" id="17295989"/>
<dbReference type="SUPFAM" id="SSF53335">
    <property type="entry name" value="S-adenosyl-L-methionine-dependent methyltransferases"/>
    <property type="match status" value="1"/>
</dbReference>
<dbReference type="eggNOG" id="KOG2198">
    <property type="taxonomic scope" value="Eukaryota"/>
</dbReference>
<evidence type="ECO:0000256" key="5">
    <source>
        <dbReference type="PROSITE-ProRule" id="PRU01023"/>
    </source>
</evidence>
<reference evidence="7 9" key="1">
    <citation type="journal article" date="2012" name="Nature">
        <title>Algal genomes reveal evolutionary mosaicism and the fate of nucleomorphs.</title>
        <authorList>
            <consortium name="DOE Joint Genome Institute"/>
            <person name="Curtis B.A."/>
            <person name="Tanifuji G."/>
            <person name="Burki F."/>
            <person name="Gruber A."/>
            <person name="Irimia M."/>
            <person name="Maruyama S."/>
            <person name="Arias M.C."/>
            <person name="Ball S.G."/>
            <person name="Gile G.H."/>
            <person name="Hirakawa Y."/>
            <person name="Hopkins J.F."/>
            <person name="Kuo A."/>
            <person name="Rensing S.A."/>
            <person name="Schmutz J."/>
            <person name="Symeonidi A."/>
            <person name="Elias M."/>
            <person name="Eveleigh R.J."/>
            <person name="Herman E.K."/>
            <person name="Klute M.J."/>
            <person name="Nakayama T."/>
            <person name="Obornik M."/>
            <person name="Reyes-Prieto A."/>
            <person name="Armbrust E.V."/>
            <person name="Aves S.J."/>
            <person name="Beiko R.G."/>
            <person name="Coutinho P."/>
            <person name="Dacks J.B."/>
            <person name="Durnford D.G."/>
            <person name="Fast N.M."/>
            <person name="Green B.R."/>
            <person name="Grisdale C.J."/>
            <person name="Hempel F."/>
            <person name="Henrissat B."/>
            <person name="Hoppner M.P."/>
            <person name="Ishida K."/>
            <person name="Kim E."/>
            <person name="Koreny L."/>
            <person name="Kroth P.G."/>
            <person name="Liu Y."/>
            <person name="Malik S.B."/>
            <person name="Maier U.G."/>
            <person name="McRose D."/>
            <person name="Mock T."/>
            <person name="Neilson J.A."/>
            <person name="Onodera N.T."/>
            <person name="Poole A.M."/>
            <person name="Pritham E.J."/>
            <person name="Richards T.A."/>
            <person name="Rocap G."/>
            <person name="Roy S.W."/>
            <person name="Sarai C."/>
            <person name="Schaack S."/>
            <person name="Shirato S."/>
            <person name="Slamovits C.H."/>
            <person name="Spencer D.F."/>
            <person name="Suzuki S."/>
            <person name="Worden A.Z."/>
            <person name="Zauner S."/>
            <person name="Barry K."/>
            <person name="Bell C."/>
            <person name="Bharti A.K."/>
            <person name="Crow J.A."/>
            <person name="Grimwood J."/>
            <person name="Kramer R."/>
            <person name="Lindquist E."/>
            <person name="Lucas S."/>
            <person name="Salamov A."/>
            <person name="McFadden G.I."/>
            <person name="Lane C.E."/>
            <person name="Keeling P.J."/>
            <person name="Gray M.W."/>
            <person name="Grigoriev I.V."/>
            <person name="Archibald J.M."/>
        </authorList>
    </citation>
    <scope>NUCLEOTIDE SEQUENCE</scope>
    <source>
        <strain evidence="7 9">CCMP2712</strain>
    </source>
</reference>
<dbReference type="PANTHER" id="PTHR22807:SF16">
    <property type="entry name" value="SAM-DEPENDENT MTASE RSMB_NOP-TYPE DOMAIN-CONTAINING PROTEIN"/>
    <property type="match status" value="1"/>
</dbReference>
<dbReference type="PRINTS" id="PR02008">
    <property type="entry name" value="RCMTFAMILY"/>
</dbReference>
<evidence type="ECO:0000313" key="7">
    <source>
        <dbReference type="EMBL" id="EKX39203.1"/>
    </source>
</evidence>
<reference evidence="8" key="3">
    <citation type="submission" date="2015-06" db="UniProtKB">
        <authorList>
            <consortium name="EnsemblProtists"/>
        </authorList>
    </citation>
    <scope>IDENTIFICATION</scope>
</reference>
<keyword evidence="2 5" id="KW-0808">Transferase</keyword>
<dbReference type="InterPro" id="IPR023267">
    <property type="entry name" value="RCMT"/>
</dbReference>
<dbReference type="Pfam" id="PF01189">
    <property type="entry name" value="Methyltr_RsmB-F"/>
    <property type="match status" value="1"/>
</dbReference>
<dbReference type="PRINTS" id="PR02010">
    <property type="entry name" value="RCMT9"/>
</dbReference>
<dbReference type="PaxDb" id="55529-EKX39203"/>
<name>L1ISI9_GUITC</name>
<protein>
    <recommendedName>
        <fullName evidence="6">SAM-dependent MTase RsmB/NOP-type domain-containing protein</fullName>
    </recommendedName>
</protein>
<evidence type="ECO:0000259" key="6">
    <source>
        <dbReference type="PROSITE" id="PS51686"/>
    </source>
</evidence>
<dbReference type="KEGG" id="gtt:GUITHDRAFT_114636"/>
<feature type="active site" description="Nucleophile" evidence="5">
    <location>
        <position position="236"/>
    </location>
</feature>
<reference evidence="9" key="2">
    <citation type="submission" date="2012-11" db="EMBL/GenBank/DDBJ databases">
        <authorList>
            <person name="Kuo A."/>
            <person name="Curtis B.A."/>
            <person name="Tanifuji G."/>
            <person name="Burki F."/>
            <person name="Gruber A."/>
            <person name="Irimia M."/>
            <person name="Maruyama S."/>
            <person name="Arias M.C."/>
            <person name="Ball S.G."/>
            <person name="Gile G.H."/>
            <person name="Hirakawa Y."/>
            <person name="Hopkins J.F."/>
            <person name="Rensing S.A."/>
            <person name="Schmutz J."/>
            <person name="Symeonidi A."/>
            <person name="Elias M."/>
            <person name="Eveleigh R.J."/>
            <person name="Herman E.K."/>
            <person name="Klute M.J."/>
            <person name="Nakayama T."/>
            <person name="Obornik M."/>
            <person name="Reyes-Prieto A."/>
            <person name="Armbrust E.V."/>
            <person name="Aves S.J."/>
            <person name="Beiko R.G."/>
            <person name="Coutinho P."/>
            <person name="Dacks J.B."/>
            <person name="Durnford D.G."/>
            <person name="Fast N.M."/>
            <person name="Green B.R."/>
            <person name="Grisdale C."/>
            <person name="Hempe F."/>
            <person name="Henrissat B."/>
            <person name="Hoppner M.P."/>
            <person name="Ishida K.-I."/>
            <person name="Kim E."/>
            <person name="Koreny L."/>
            <person name="Kroth P.G."/>
            <person name="Liu Y."/>
            <person name="Malik S.-B."/>
            <person name="Maier U.G."/>
            <person name="McRose D."/>
            <person name="Mock T."/>
            <person name="Neilson J.A."/>
            <person name="Onodera N.T."/>
            <person name="Poole A.M."/>
            <person name="Pritham E.J."/>
            <person name="Richards T.A."/>
            <person name="Rocap G."/>
            <person name="Roy S.W."/>
            <person name="Sarai C."/>
            <person name="Schaack S."/>
            <person name="Shirato S."/>
            <person name="Slamovits C.H."/>
            <person name="Spencer D.F."/>
            <person name="Suzuki S."/>
            <person name="Worden A.Z."/>
            <person name="Zauner S."/>
            <person name="Barry K."/>
            <person name="Bell C."/>
            <person name="Bharti A.K."/>
            <person name="Crow J.A."/>
            <person name="Grimwood J."/>
            <person name="Kramer R."/>
            <person name="Lindquist E."/>
            <person name="Lucas S."/>
            <person name="Salamov A."/>
            <person name="McFadden G.I."/>
            <person name="Lane C.E."/>
            <person name="Keeling P.J."/>
            <person name="Gray M.W."/>
            <person name="Grigoriev I.V."/>
            <person name="Archibald J.M."/>
        </authorList>
    </citation>
    <scope>NUCLEOTIDE SEQUENCE</scope>
    <source>
        <strain evidence="9">CCMP2712</strain>
    </source>
</reference>
<keyword evidence="3 5" id="KW-0949">S-adenosyl-L-methionine</keyword>
<dbReference type="GO" id="GO:0001510">
    <property type="term" value="P:RNA methylation"/>
    <property type="evidence" value="ECO:0007669"/>
    <property type="project" value="InterPro"/>
</dbReference>
<keyword evidence="4 5" id="KW-0694">RNA-binding</keyword>
<dbReference type="InterPro" id="IPR023269">
    <property type="entry name" value="RCMT_subfamily_9"/>
</dbReference>
<dbReference type="EMBL" id="JH993041">
    <property type="protein sequence ID" value="EKX39203.1"/>
    <property type="molecule type" value="Genomic_DNA"/>
</dbReference>
<dbReference type="RefSeq" id="XP_005826183.1">
    <property type="nucleotide sequence ID" value="XM_005826126.1"/>
</dbReference>
<proteinExistence type="inferred from homology"/>
<organism evidence="7">
    <name type="scientific">Guillardia theta (strain CCMP2712)</name>
    <name type="common">Cryptophyte</name>
    <dbReference type="NCBI Taxonomy" id="905079"/>
    <lineage>
        <taxon>Eukaryota</taxon>
        <taxon>Cryptophyceae</taxon>
        <taxon>Pyrenomonadales</taxon>
        <taxon>Geminigeraceae</taxon>
        <taxon>Guillardia</taxon>
    </lineage>
</organism>
<evidence type="ECO:0000256" key="3">
    <source>
        <dbReference type="ARBA" id="ARBA00022691"/>
    </source>
</evidence>
<dbReference type="OMA" id="KYEKWGW"/>
<dbReference type="InterPro" id="IPR049560">
    <property type="entry name" value="MeTrfase_RsmB-F_NOP2_cat"/>
</dbReference>
<sequence>MKLSTWEPYKQGQVYGIDAASAAAGAPGAKLCMLADRVCPPSLTQEPHGSEASEDASATRAGFVVGVDVSMPRLAATKTVLRKYEQRNIRLYLEDGASFLPPRPRMCSKEAAEEEKIRFLRRIAEADRSIGKRRKRSAREVPVQDAKEGEEAPARYFFETPQAGHGGFDKVLVDAECTHDASSRHMSKFDKWGWSTMERRWNREGRLDSLESLQRALLVNGFRHLKVGGSLIYSTCSFDKKQNEQIVSWFLQVEPNARMEQMPSHLSLPCRPGGIEGTWYFDQETSGTSGLFVAKMTRRGGDS</sequence>
<dbReference type="Proteomes" id="UP000011087">
    <property type="component" value="Unassembled WGS sequence"/>
</dbReference>
<dbReference type="AlphaFoldDB" id="L1ISI9"/>
<feature type="domain" description="SAM-dependent MTase RsmB/NOP-type" evidence="6">
    <location>
        <begin position="168"/>
        <end position="299"/>
    </location>
</feature>
<dbReference type="Gene3D" id="3.40.50.150">
    <property type="entry name" value="Vaccinia Virus protein VP39"/>
    <property type="match status" value="1"/>
</dbReference>
<evidence type="ECO:0000256" key="2">
    <source>
        <dbReference type="ARBA" id="ARBA00022679"/>
    </source>
</evidence>
<dbReference type="PANTHER" id="PTHR22807">
    <property type="entry name" value="NOP2 YEAST -RELATED NOL1/NOP2/FMU SUN DOMAIN-CONTAINING"/>
    <property type="match status" value="1"/>
</dbReference>
<evidence type="ECO:0000313" key="9">
    <source>
        <dbReference type="Proteomes" id="UP000011087"/>
    </source>
</evidence>
<evidence type="ECO:0000313" key="8">
    <source>
        <dbReference type="EnsemblProtists" id="EKX39203"/>
    </source>
</evidence>
<dbReference type="GO" id="GO:0008173">
    <property type="term" value="F:RNA methyltransferase activity"/>
    <property type="evidence" value="ECO:0007669"/>
    <property type="project" value="InterPro"/>
</dbReference>
<dbReference type="PROSITE" id="PS51686">
    <property type="entry name" value="SAM_MT_RSMB_NOP"/>
    <property type="match status" value="1"/>
</dbReference>
<keyword evidence="9" id="KW-1185">Reference proteome</keyword>
<keyword evidence="1 5" id="KW-0489">Methyltransferase</keyword>
<comment type="similarity">
    <text evidence="5">Belongs to the class I-like SAM-binding methyltransferase superfamily. RsmB/NOP family.</text>
</comment>
<accession>L1ISI9</accession>
<dbReference type="OrthoDB" id="6093671at2759"/>
<dbReference type="InterPro" id="IPR001678">
    <property type="entry name" value="MeTrfase_RsmB-F_NOP2_dom"/>
</dbReference>
<feature type="binding site" evidence="5">
    <location>
        <position position="174"/>
    </location>
    <ligand>
        <name>S-adenosyl-L-methionine</name>
        <dbReference type="ChEBI" id="CHEBI:59789"/>
    </ligand>
</feature>
<dbReference type="GO" id="GO:0003723">
    <property type="term" value="F:RNA binding"/>
    <property type="evidence" value="ECO:0007669"/>
    <property type="project" value="UniProtKB-UniRule"/>
</dbReference>
<evidence type="ECO:0000256" key="4">
    <source>
        <dbReference type="ARBA" id="ARBA00022884"/>
    </source>
</evidence>
<evidence type="ECO:0000256" key="1">
    <source>
        <dbReference type="ARBA" id="ARBA00022603"/>
    </source>
</evidence>
<comment type="caution">
    <text evidence="5">Lacks conserved residue(s) required for the propagation of feature annotation.</text>
</comment>
<dbReference type="STRING" id="905079.L1ISI9"/>
<gene>
    <name evidence="7" type="ORF">GUITHDRAFT_114636</name>
</gene>
<dbReference type="EnsemblProtists" id="EKX39203">
    <property type="protein sequence ID" value="EKX39203"/>
    <property type="gene ID" value="GUITHDRAFT_114636"/>
</dbReference>